<reference evidence="2" key="1">
    <citation type="journal article" date="2015" name="Nat. Genet.">
        <title>The genome and transcriptome of the zoonotic hookworm Ancylostoma ceylanicum identify infection-specific gene families.</title>
        <authorList>
            <person name="Schwarz E.M."/>
            <person name="Hu Y."/>
            <person name="Antoshechkin I."/>
            <person name="Miller M.M."/>
            <person name="Sternberg P.W."/>
            <person name="Aroian R.V."/>
        </authorList>
    </citation>
    <scope>NUCLEOTIDE SEQUENCE</scope>
    <source>
        <strain evidence="2">HY135</strain>
    </source>
</reference>
<evidence type="ECO:0000313" key="2">
    <source>
        <dbReference type="Proteomes" id="UP000024635"/>
    </source>
</evidence>
<dbReference type="EMBL" id="JARK01000514">
    <property type="protein sequence ID" value="EYC36260.1"/>
    <property type="molecule type" value="Genomic_DNA"/>
</dbReference>
<name>A0A016W9F1_9BILA</name>
<sequence>MYVMSFVIPQLLCRLSHRLRLHVTNDGLFVANLPSSFLGPFPPSALYAYWNDFFCGSPDCAVMFYTHLGKCIAFFKSLVSVVCTRLFDVHSR</sequence>
<protein>
    <submittedName>
        <fullName evidence="1">Uncharacterized protein</fullName>
    </submittedName>
</protein>
<keyword evidence="2" id="KW-1185">Reference proteome</keyword>
<dbReference type="Proteomes" id="UP000024635">
    <property type="component" value="Unassembled WGS sequence"/>
</dbReference>
<comment type="caution">
    <text evidence="1">The sequence shown here is derived from an EMBL/GenBank/DDBJ whole genome shotgun (WGS) entry which is preliminary data.</text>
</comment>
<proteinExistence type="predicted"/>
<dbReference type="AlphaFoldDB" id="A0A016W9F1"/>
<evidence type="ECO:0000313" key="1">
    <source>
        <dbReference type="EMBL" id="EYC36260.1"/>
    </source>
</evidence>
<gene>
    <name evidence="1" type="primary">Acey_s0914.g3028</name>
    <name evidence="1" type="synonym">Acey-spe-39</name>
    <name evidence="1" type="ORF">Y032_0914g3028</name>
</gene>
<dbReference type="OrthoDB" id="9977282at2759"/>
<organism evidence="1 2">
    <name type="scientific">Ancylostoma ceylanicum</name>
    <dbReference type="NCBI Taxonomy" id="53326"/>
    <lineage>
        <taxon>Eukaryota</taxon>
        <taxon>Metazoa</taxon>
        <taxon>Ecdysozoa</taxon>
        <taxon>Nematoda</taxon>
        <taxon>Chromadorea</taxon>
        <taxon>Rhabditida</taxon>
        <taxon>Rhabditina</taxon>
        <taxon>Rhabditomorpha</taxon>
        <taxon>Strongyloidea</taxon>
        <taxon>Ancylostomatidae</taxon>
        <taxon>Ancylostomatinae</taxon>
        <taxon>Ancylostoma</taxon>
    </lineage>
</organism>
<accession>A0A016W9F1</accession>